<sequence>MILVYGVWTVEPCADKTAFRSAQIYQNSISVVPSVQFSLDQRPSSPTTADSSSSLRFDSTDVDATASSLPPVSQDFSAALTHLQAILLEKINESQSGISSRLHKIEQVLHDSLSDKAAIFKNLSQEARQEGRTIDDPPPPPPPRAAAAVFAGKIVSGQFDEENPFVLISSGLLVQPDEGVSDLVVDRIGVNYRNLSRRAGFL</sequence>
<organism evidence="1 2">
    <name type="scientific">Dorcoceras hygrometricum</name>
    <dbReference type="NCBI Taxonomy" id="472368"/>
    <lineage>
        <taxon>Eukaryota</taxon>
        <taxon>Viridiplantae</taxon>
        <taxon>Streptophyta</taxon>
        <taxon>Embryophyta</taxon>
        <taxon>Tracheophyta</taxon>
        <taxon>Spermatophyta</taxon>
        <taxon>Magnoliopsida</taxon>
        <taxon>eudicotyledons</taxon>
        <taxon>Gunneridae</taxon>
        <taxon>Pentapetalae</taxon>
        <taxon>asterids</taxon>
        <taxon>lamiids</taxon>
        <taxon>Lamiales</taxon>
        <taxon>Gesneriaceae</taxon>
        <taxon>Didymocarpoideae</taxon>
        <taxon>Trichosporeae</taxon>
        <taxon>Loxocarpinae</taxon>
        <taxon>Dorcoceras</taxon>
    </lineage>
</organism>
<dbReference type="AlphaFoldDB" id="A0A2Z7C3N4"/>
<gene>
    <name evidence="1" type="ORF">F511_19494</name>
</gene>
<protein>
    <submittedName>
        <fullName evidence="1">Uncharacterized protein</fullName>
    </submittedName>
</protein>
<dbReference type="Proteomes" id="UP000250235">
    <property type="component" value="Unassembled WGS sequence"/>
</dbReference>
<evidence type="ECO:0000313" key="2">
    <source>
        <dbReference type="Proteomes" id="UP000250235"/>
    </source>
</evidence>
<name>A0A2Z7C3N4_9LAMI</name>
<proteinExistence type="predicted"/>
<dbReference type="EMBL" id="KQ999518">
    <property type="protein sequence ID" value="KZV41327.1"/>
    <property type="molecule type" value="Genomic_DNA"/>
</dbReference>
<evidence type="ECO:0000313" key="1">
    <source>
        <dbReference type="EMBL" id="KZV41327.1"/>
    </source>
</evidence>
<reference evidence="1 2" key="1">
    <citation type="journal article" date="2015" name="Proc. Natl. Acad. Sci. U.S.A.">
        <title>The resurrection genome of Boea hygrometrica: A blueprint for survival of dehydration.</title>
        <authorList>
            <person name="Xiao L."/>
            <person name="Yang G."/>
            <person name="Zhang L."/>
            <person name="Yang X."/>
            <person name="Zhao S."/>
            <person name="Ji Z."/>
            <person name="Zhou Q."/>
            <person name="Hu M."/>
            <person name="Wang Y."/>
            <person name="Chen M."/>
            <person name="Xu Y."/>
            <person name="Jin H."/>
            <person name="Xiao X."/>
            <person name="Hu G."/>
            <person name="Bao F."/>
            <person name="Hu Y."/>
            <person name="Wan P."/>
            <person name="Li L."/>
            <person name="Deng X."/>
            <person name="Kuang T."/>
            <person name="Xiang C."/>
            <person name="Zhu J.K."/>
            <person name="Oliver M.J."/>
            <person name="He Y."/>
        </authorList>
    </citation>
    <scope>NUCLEOTIDE SEQUENCE [LARGE SCALE GENOMIC DNA]</scope>
    <source>
        <strain evidence="2">cv. XS01</strain>
    </source>
</reference>
<accession>A0A2Z7C3N4</accession>
<keyword evidence="2" id="KW-1185">Reference proteome</keyword>